<dbReference type="Proteomes" id="UP000001171">
    <property type="component" value="Chromosome"/>
</dbReference>
<evidence type="ECO:0000313" key="2">
    <source>
        <dbReference type="Proteomes" id="UP000001171"/>
    </source>
</evidence>
<dbReference type="KEGG" id="ilo:IL1587"/>
<dbReference type="GeneID" id="41336764"/>
<keyword evidence="2" id="KW-1185">Reference proteome</keyword>
<sequence>MKAPCQCKESPELVDLSKEGKELVAEFSELDVGNWVYLMKCPTCGQLWRVDEWDKYQPQYAVKLPTSENWQAFEAIPLIKKKIVENRGGISEQLCMWRNCNEKQVNGSAFCVDHLYETGARS</sequence>
<evidence type="ECO:0000313" key="1">
    <source>
        <dbReference type="EMBL" id="AAV82423.1"/>
    </source>
</evidence>
<name>Q5QUI8_IDILO</name>
<accession>Q5QUI8</accession>
<reference evidence="1 2" key="1">
    <citation type="journal article" date="2004" name="Proc. Natl. Acad. Sci. U.S.A.">
        <title>Genome sequence of the deep-sea gamma-proteobacterium Idiomarina loihiensis reveals amino acid fermentation as a source of carbon and energy.</title>
        <authorList>
            <person name="Hou S."/>
            <person name="Saw J.H."/>
            <person name="Lee K.S."/>
            <person name="Freitas T.A."/>
            <person name="Belisle C."/>
            <person name="Kawarabayasi Y."/>
            <person name="Donachie S.P."/>
            <person name="Pikina A."/>
            <person name="Galperin M.Y."/>
            <person name="Koonin E.V."/>
            <person name="Makarova K.S."/>
            <person name="Omelchenko M.V."/>
            <person name="Sorokin A."/>
            <person name="Wolf Y.I."/>
            <person name="Li Q.X."/>
            <person name="Keum Y.S."/>
            <person name="Campbell S."/>
            <person name="Denery J."/>
            <person name="Aizawa S."/>
            <person name="Shibata S."/>
            <person name="Malahoff A."/>
            <person name="Alam M."/>
        </authorList>
    </citation>
    <scope>NUCLEOTIDE SEQUENCE [LARGE SCALE GENOMIC DNA]</scope>
    <source>
        <strain evidence="2">ATCC BAA-735 / DSM 15497 / L2-TR</strain>
    </source>
</reference>
<proteinExistence type="predicted"/>
<dbReference type="eggNOG" id="ENOG5033A32">
    <property type="taxonomic scope" value="Bacteria"/>
</dbReference>
<dbReference type="AlphaFoldDB" id="Q5QUI8"/>
<dbReference type="RefSeq" id="WP_011234827.1">
    <property type="nucleotide sequence ID" value="NC_006512.1"/>
</dbReference>
<gene>
    <name evidence="1" type="ordered locus">IL1587</name>
</gene>
<dbReference type="HOGENOM" id="CLU_164675_0_0_6"/>
<protein>
    <submittedName>
        <fullName evidence="1">Predicted metal-binding protein</fullName>
    </submittedName>
</protein>
<dbReference type="EMBL" id="AE017340">
    <property type="protein sequence ID" value="AAV82423.1"/>
    <property type="molecule type" value="Genomic_DNA"/>
</dbReference>
<organism evidence="1 2">
    <name type="scientific">Idiomarina loihiensis (strain ATCC BAA-735 / DSM 15497 / L2-TR)</name>
    <dbReference type="NCBI Taxonomy" id="283942"/>
    <lineage>
        <taxon>Bacteria</taxon>
        <taxon>Pseudomonadati</taxon>
        <taxon>Pseudomonadota</taxon>
        <taxon>Gammaproteobacteria</taxon>
        <taxon>Alteromonadales</taxon>
        <taxon>Idiomarinaceae</taxon>
        <taxon>Idiomarina</taxon>
    </lineage>
</organism>
<dbReference type="OrthoDB" id="8780249at2"/>